<feature type="domain" description="N-acetyltransferase" evidence="3">
    <location>
        <begin position="2"/>
        <end position="149"/>
    </location>
</feature>
<dbReference type="PANTHER" id="PTHR43877:SF1">
    <property type="entry name" value="ACETYLTRANSFERASE"/>
    <property type="match status" value="1"/>
</dbReference>
<evidence type="ECO:0000256" key="2">
    <source>
        <dbReference type="ARBA" id="ARBA00023315"/>
    </source>
</evidence>
<sequence>MVTIRPFRWDDSATVSTIIVRCLREVNSRDYPAELIDRMCAHFTPARVEQLAGERQMFVAVDDGGVVGTVSRDGNKVFTMFIHPERIGTGVGRLLMRHIEGLAAAEGHDFMETGASITGHGFYQRLGYTDIRTSDTDFGLNYILRKPLHPR</sequence>
<keyword evidence="5" id="KW-1185">Reference proteome</keyword>
<dbReference type="PROSITE" id="PS51186">
    <property type="entry name" value="GNAT"/>
    <property type="match status" value="1"/>
</dbReference>
<dbReference type="EMBL" id="BOMG01000071">
    <property type="protein sequence ID" value="GID57360.1"/>
    <property type="molecule type" value="Genomic_DNA"/>
</dbReference>
<dbReference type="InterPro" id="IPR050832">
    <property type="entry name" value="Bact_Acetyltransf"/>
</dbReference>
<keyword evidence="2" id="KW-0012">Acyltransferase</keyword>
<dbReference type="CDD" id="cd04301">
    <property type="entry name" value="NAT_SF"/>
    <property type="match status" value="1"/>
</dbReference>
<evidence type="ECO:0000313" key="4">
    <source>
        <dbReference type="EMBL" id="GID57360.1"/>
    </source>
</evidence>
<comment type="caution">
    <text evidence="4">The sequence shown here is derived from an EMBL/GenBank/DDBJ whole genome shotgun (WGS) entry which is preliminary data.</text>
</comment>
<dbReference type="Pfam" id="PF13508">
    <property type="entry name" value="Acetyltransf_7"/>
    <property type="match status" value="1"/>
</dbReference>
<name>A0ABQ3XFY5_9ACTN</name>
<organism evidence="4 5">
    <name type="scientific">Actinoplanes couchii</name>
    <dbReference type="NCBI Taxonomy" id="403638"/>
    <lineage>
        <taxon>Bacteria</taxon>
        <taxon>Bacillati</taxon>
        <taxon>Actinomycetota</taxon>
        <taxon>Actinomycetes</taxon>
        <taxon>Micromonosporales</taxon>
        <taxon>Micromonosporaceae</taxon>
        <taxon>Actinoplanes</taxon>
    </lineage>
</organism>
<protein>
    <submittedName>
        <fullName evidence="4">GNAT family acetyltransferase</fullName>
    </submittedName>
</protein>
<proteinExistence type="predicted"/>
<evidence type="ECO:0000256" key="1">
    <source>
        <dbReference type="ARBA" id="ARBA00022679"/>
    </source>
</evidence>
<keyword evidence="1" id="KW-0808">Transferase</keyword>
<dbReference type="RefSeq" id="WP_203800055.1">
    <property type="nucleotide sequence ID" value="NZ_BAAAQE010000092.1"/>
</dbReference>
<accession>A0ABQ3XFY5</accession>
<gene>
    <name evidence="4" type="ORF">Aco03nite_057640</name>
</gene>
<dbReference type="InterPro" id="IPR016181">
    <property type="entry name" value="Acyl_CoA_acyltransferase"/>
</dbReference>
<dbReference type="Proteomes" id="UP000612282">
    <property type="component" value="Unassembled WGS sequence"/>
</dbReference>
<evidence type="ECO:0000259" key="3">
    <source>
        <dbReference type="PROSITE" id="PS51186"/>
    </source>
</evidence>
<dbReference type="InterPro" id="IPR000182">
    <property type="entry name" value="GNAT_dom"/>
</dbReference>
<dbReference type="SUPFAM" id="SSF55729">
    <property type="entry name" value="Acyl-CoA N-acyltransferases (Nat)"/>
    <property type="match status" value="1"/>
</dbReference>
<dbReference type="Gene3D" id="3.40.630.30">
    <property type="match status" value="1"/>
</dbReference>
<reference evidence="4 5" key="1">
    <citation type="submission" date="2021-01" db="EMBL/GenBank/DDBJ databases">
        <title>Whole genome shotgun sequence of Actinoplanes couchii NBRC 106145.</title>
        <authorList>
            <person name="Komaki H."/>
            <person name="Tamura T."/>
        </authorList>
    </citation>
    <scope>NUCLEOTIDE SEQUENCE [LARGE SCALE GENOMIC DNA]</scope>
    <source>
        <strain evidence="4 5">NBRC 106145</strain>
    </source>
</reference>
<evidence type="ECO:0000313" key="5">
    <source>
        <dbReference type="Proteomes" id="UP000612282"/>
    </source>
</evidence>
<dbReference type="PANTHER" id="PTHR43877">
    <property type="entry name" value="AMINOALKYLPHOSPHONATE N-ACETYLTRANSFERASE-RELATED-RELATED"/>
    <property type="match status" value="1"/>
</dbReference>